<keyword evidence="2" id="KW-1185">Reference proteome</keyword>
<dbReference type="OrthoDB" id="433501at2759"/>
<evidence type="ECO:0000313" key="2">
    <source>
        <dbReference type="Proteomes" id="UP000265618"/>
    </source>
</evidence>
<dbReference type="Gene3D" id="3.80.10.10">
    <property type="entry name" value="Ribonuclease Inhibitor"/>
    <property type="match status" value="1"/>
</dbReference>
<organism evidence="1 2">
    <name type="scientific">Kipferlia bialata</name>
    <dbReference type="NCBI Taxonomy" id="797122"/>
    <lineage>
        <taxon>Eukaryota</taxon>
        <taxon>Metamonada</taxon>
        <taxon>Carpediemonas-like organisms</taxon>
        <taxon>Kipferlia</taxon>
    </lineage>
</organism>
<proteinExistence type="predicted"/>
<sequence length="117" mass="13077">HLPLIGNPLARAPYYRLHVLHACPKLVQLDGSNIPQGERAAVESVLAKETSRLALMHSAHLLQERLEVAASRATINAQLRGRERERDQWDREEASFGSGFDARLFLELNAAARDKAQ</sequence>
<evidence type="ECO:0000313" key="1">
    <source>
        <dbReference type="EMBL" id="GIQ92037.1"/>
    </source>
</evidence>
<dbReference type="EMBL" id="BDIP01008829">
    <property type="protein sequence ID" value="GIQ92037.1"/>
    <property type="molecule type" value="Genomic_DNA"/>
</dbReference>
<gene>
    <name evidence="1" type="ORF">KIPB_015573</name>
</gene>
<dbReference type="Proteomes" id="UP000265618">
    <property type="component" value="Unassembled WGS sequence"/>
</dbReference>
<protein>
    <submittedName>
        <fullName evidence="1">Uncharacterized protein</fullName>
    </submittedName>
</protein>
<accession>A0A9K3GQS5</accession>
<reference evidence="1 2" key="1">
    <citation type="journal article" date="2018" name="PLoS ONE">
        <title>The draft genome of Kipferlia bialata reveals reductive genome evolution in fornicate parasites.</title>
        <authorList>
            <person name="Tanifuji G."/>
            <person name="Takabayashi S."/>
            <person name="Kume K."/>
            <person name="Takagi M."/>
            <person name="Nakayama T."/>
            <person name="Kamikawa R."/>
            <person name="Inagaki Y."/>
            <person name="Hashimoto T."/>
        </authorList>
    </citation>
    <scope>NUCLEOTIDE SEQUENCE [LARGE SCALE GENOMIC DNA]</scope>
    <source>
        <strain evidence="1">NY0173</strain>
    </source>
</reference>
<feature type="non-terminal residue" evidence="1">
    <location>
        <position position="1"/>
    </location>
</feature>
<dbReference type="InterPro" id="IPR032675">
    <property type="entry name" value="LRR_dom_sf"/>
</dbReference>
<comment type="caution">
    <text evidence="1">The sequence shown here is derived from an EMBL/GenBank/DDBJ whole genome shotgun (WGS) entry which is preliminary data.</text>
</comment>
<dbReference type="AlphaFoldDB" id="A0A9K3GQS5"/>
<name>A0A9K3GQS5_9EUKA</name>
<feature type="non-terminal residue" evidence="1">
    <location>
        <position position="117"/>
    </location>
</feature>